<keyword evidence="1" id="KW-0732">Signal</keyword>
<protein>
    <submittedName>
        <fullName evidence="2">DUF6624 domain-containing protein</fullName>
    </submittedName>
</protein>
<organism evidence="2 3">
    <name type="scientific">Granulicella cerasi</name>
    <dbReference type="NCBI Taxonomy" id="741063"/>
    <lineage>
        <taxon>Bacteria</taxon>
        <taxon>Pseudomonadati</taxon>
        <taxon>Acidobacteriota</taxon>
        <taxon>Terriglobia</taxon>
        <taxon>Terriglobales</taxon>
        <taxon>Acidobacteriaceae</taxon>
        <taxon>Granulicella</taxon>
    </lineage>
</organism>
<dbReference type="Pfam" id="PF20329">
    <property type="entry name" value="DUF6624"/>
    <property type="match status" value="1"/>
</dbReference>
<evidence type="ECO:0000256" key="1">
    <source>
        <dbReference type="SAM" id="SignalP"/>
    </source>
</evidence>
<dbReference type="Proteomes" id="UP001596391">
    <property type="component" value="Unassembled WGS sequence"/>
</dbReference>
<dbReference type="InterPro" id="IPR046732">
    <property type="entry name" value="DUF6624"/>
</dbReference>
<reference evidence="3" key="1">
    <citation type="journal article" date="2019" name="Int. J. Syst. Evol. Microbiol.">
        <title>The Global Catalogue of Microorganisms (GCM) 10K type strain sequencing project: providing services to taxonomists for standard genome sequencing and annotation.</title>
        <authorList>
            <consortium name="The Broad Institute Genomics Platform"/>
            <consortium name="The Broad Institute Genome Sequencing Center for Infectious Disease"/>
            <person name="Wu L."/>
            <person name="Ma J."/>
        </authorList>
    </citation>
    <scope>NUCLEOTIDE SEQUENCE [LARGE SCALE GENOMIC DNA]</scope>
    <source>
        <strain evidence="3">CGMCC 1.16026</strain>
    </source>
</reference>
<comment type="caution">
    <text evidence="2">The sequence shown here is derived from an EMBL/GenBank/DDBJ whole genome shotgun (WGS) entry which is preliminary data.</text>
</comment>
<evidence type="ECO:0000313" key="2">
    <source>
        <dbReference type="EMBL" id="MFC6645877.1"/>
    </source>
</evidence>
<sequence>MKTRTLIAALCLATAPLALHAQDDWQKKLAAHHAELVKANGNGTQPDLRDELLAMRKRDQDARFKNIADTQAKKPTDAHELVVLDGELTDELKQIVSEHGWPTIHMVGYDASKAAGLILIHSADHAWQRSLLPQLESLVKENKIEGDDIALVVDKELIAAGKPQRYGTQFKFVDGQAMMYAVEDSAHLDARREQAMLPPMGAYKKMLGEMYHVPVSDVIIKPDAK</sequence>
<dbReference type="RefSeq" id="WP_263369590.1">
    <property type="nucleotide sequence ID" value="NZ_JAGSYD010000001.1"/>
</dbReference>
<feature type="chain" id="PRO_5045810897" evidence="1">
    <location>
        <begin position="22"/>
        <end position="225"/>
    </location>
</feature>
<evidence type="ECO:0000313" key="3">
    <source>
        <dbReference type="Proteomes" id="UP001596391"/>
    </source>
</evidence>
<keyword evidence="3" id="KW-1185">Reference proteome</keyword>
<feature type="signal peptide" evidence="1">
    <location>
        <begin position="1"/>
        <end position="21"/>
    </location>
</feature>
<dbReference type="EMBL" id="JBHSWI010000001">
    <property type="protein sequence ID" value="MFC6645877.1"/>
    <property type="molecule type" value="Genomic_DNA"/>
</dbReference>
<proteinExistence type="predicted"/>
<name>A0ABW1ZBD7_9BACT</name>
<gene>
    <name evidence="2" type="ORF">ACFQBQ_09860</name>
</gene>
<accession>A0ABW1ZBD7</accession>